<keyword evidence="2" id="KW-1185">Reference proteome</keyword>
<comment type="caution">
    <text evidence="1">The sequence shown here is derived from an EMBL/GenBank/DDBJ whole genome shotgun (WGS) entry which is preliminary data.</text>
</comment>
<accession>A0ACC0QEH5</accession>
<evidence type="ECO:0000313" key="1">
    <source>
        <dbReference type="EMBL" id="KAI8651046.1"/>
    </source>
</evidence>
<protein>
    <submittedName>
        <fullName evidence="1">HET domain-containing protein</fullName>
    </submittedName>
</protein>
<gene>
    <name evidence="1" type="ORF">NCS57_01440300</name>
</gene>
<organism evidence="1 2">
    <name type="scientific">Fusarium keratoplasticum</name>
    <dbReference type="NCBI Taxonomy" id="1328300"/>
    <lineage>
        <taxon>Eukaryota</taxon>
        <taxon>Fungi</taxon>
        <taxon>Dikarya</taxon>
        <taxon>Ascomycota</taxon>
        <taxon>Pezizomycotina</taxon>
        <taxon>Sordariomycetes</taxon>
        <taxon>Hypocreomycetidae</taxon>
        <taxon>Hypocreales</taxon>
        <taxon>Nectriaceae</taxon>
        <taxon>Fusarium</taxon>
        <taxon>Fusarium solani species complex</taxon>
    </lineage>
</organism>
<sequence>MSAYTSTLNDTSFRLATVEMVSGVENNRNEPQIPSVTLTTYQISDATTPSYNALSYTWGPPRRNAPGFVQSDDWPILLNGEPFHVKTNLYDALLHLCQYCPRKLVWIDALCINQSNTAERQPQVSAMDRIYNGASTVLIWLGKPSAKLQLGLEIADRVGELAMREAKRIISNQRYDLSLSLGDMKRNYGMEPFALDEADGLVTLFESYWFSRVWVIQEVALAKEVGVFYGDGILSYDKIGATATFLHLTGLSIAVTILVSIARGDNSVDPLDEVHIYQAERIQLLREWCRGGRSNWLDVLPLIDFSAGIEDDQLINRPGKGGSAGLILLKLLLWTVGFRAMDQRDVVYGLWGILQHMANAQGVEMPKHLRPNYDITAAELLQTVAREILETSGTLMLLTLVKDPSRRKTQGLPSWCPDFSPILDSHPLCGPKFKSVAKVNAGGCMTEMLDRLSLGEGGATLHLKGVSLGTVELIGESSDEIKDAKLEGWIKILSRMGQVYPPTGQSSFEAFWRTLIHDDDFSSRPAKLPQSENFRDMLLMLMVKRLHRVFEAGGAEAVTELIQSWKDLGLDNLAERYPHHIYGTSFLQSCCRWVGLLPETETEHLLPPEESAAWRQGRHASAAVFELLLGGTLFFRRIALTSERHLAHASESMSTGDEVWIVSGCPSPLVLRRVRSGRDRYCLISEGYVHGAMNGEVVANGVEWQDIILV</sequence>
<proteinExistence type="predicted"/>
<dbReference type="Proteomes" id="UP001065298">
    <property type="component" value="Chromosome 12"/>
</dbReference>
<evidence type="ECO:0000313" key="2">
    <source>
        <dbReference type="Proteomes" id="UP001065298"/>
    </source>
</evidence>
<reference evidence="1" key="1">
    <citation type="submission" date="2022-06" db="EMBL/GenBank/DDBJ databases">
        <title>Fusarium solani species complex genomes reveal bases of compartmentalisation and animal pathogenesis.</title>
        <authorList>
            <person name="Tsai I.J."/>
        </authorList>
    </citation>
    <scope>NUCLEOTIDE SEQUENCE</scope>
    <source>
        <strain evidence="1">Fu6.1</strain>
    </source>
</reference>
<name>A0ACC0QEH5_9HYPO</name>
<dbReference type="EMBL" id="CM046514">
    <property type="protein sequence ID" value="KAI8651046.1"/>
    <property type="molecule type" value="Genomic_DNA"/>
</dbReference>